<feature type="region of interest" description="Disordered" evidence="1">
    <location>
        <begin position="151"/>
        <end position="188"/>
    </location>
</feature>
<dbReference type="OrthoDB" id="10621925at2759"/>
<dbReference type="CDD" id="cd00063">
    <property type="entry name" value="FN3"/>
    <property type="match status" value="1"/>
</dbReference>
<sequence length="1580" mass="173461">MDLLGIDGGIGFERSAGLTSMKVSGSAKYLQSKATSNLEVRSTLRMTVTTVRRTLNALDPDLQSLRFDFIPPQATHFVSSIQYGAACSATFIQNAESENEKEVIQGSLRGEMKTAMIRLEAEVNLDLQDQSDFSNKTTTVEVFGDVIPRGSAPSVEPAATEAPVESRRLSAQRRLAKRKSGRRLSENAPTTCWDRPNWKDGRSGQTCEDYRQNYCDGQRYKPSLNANRSSGDVNSPDLYCCGCGRCSDEDHWTDPHGKDCDYYRPNFCQSGFYDGSTSAARVNRPDLNCCGCGRCTDTVGWNAGVVWEQAMGSGEYFKIIYDCAWMVANGVCQNTTYRPNDPKREEKAAADNFPDLHCCACGKSDTYVHAVHLTPTSTTTTTTTTPVATTTTTTTTTTALYALGDDPLLDEDAGRRRRSVTIQKPSRVPTDPQSALDYLSKVHVAALEDGGVPMRITLTPVKWLVSGHEAVAKRLTAEIINKAIDIMEDSDEGVRIINDLAARTNLGFQSWTWEVELFNRRQQEYQREYKATLAKALLEYRTLNKLEEVESILASHSSSNFTLDLIRKYREEQSDALLSLASLVLPLQDDGGATLATQFAHYVGPTLSLNYDAVVALIVAGMSPASSRDTIVNVRRFLAFGRKMGPVPHCLKAARTGSGSRQQECVENYKLVVIHFDSYCSQFCPKAFCTPTTYKCSNAAASEALDFLADREAWCRNPCTRVVAHYKQGPAMSAERLLPQIPSAPAILEASAGEQEQDPLNQRVQIRVGGLSAGIISLRFRIIHEEFDVESNQWIKFHRVFETAVSEDIITVGQLVAGRYYTFQVAAVNEVDEGPYSAIFPDTPMGLLVGRRTVTIEPFSAIHQSSGENRVDSCTAAEAAGISLTNTAPNWLAWHVRLTISELPRNQENAASVEFSDGNGTSFNCLNFELDPDSRHSASCRIPCHESNISRPLAVTVWDSNLLTKIAEGQLQHEAPSPDSCGTFTPEKYLFCDVPDVRQRRCMVATSTNASACDTCLDAATPKTFRVAPNHCTGFQCQPNELWCPLPEIGCFGTTGTSCSTCYSGSLELAVEGGILCALPCEVSVDVPNLIVETGALTVTPGSSINVLCDVGTAPEWDESSGGPRTSQLNFTCPRGNTQLDHRISELSSYPACRPTCAAGTVQDDDFNTYSHGDMLHKQAMNLTCDTSRYESGMVWLQCMDGAVQIASSTCQVTFSARTVEHASLARPSIARQFNFFKGVVNGAKTHFYATTYENTFSILALGSSFGATEVSGQYLSEDVNPDSSAGYADYGYFFAANPAAGYRFDLSDSPSSTRVLLSEVESAFLDDNFNDGHKFGRAFVGSTYLYVEAKGKDAQNAPKRFLARMSLNPFAYVDKMDMSDWNGAFSSTSADDMVGGFEYLSKVYVCHDHGGMWKFDRDTFANATEVAAVRALLYTDTTSAYNPPNDFNPSYGERMGCFRSGDRAFLYSRVEQQLLMLNLASDPEQVVNVPIMTTPGWIDSIKKIQDGIASPIDHFVYFFANYGIYRFDPETLSGSWLEVSAWSGKAGQELQGFTDGAYIYVYHRFAEVGEVARVPIAAV</sequence>
<organism evidence="2 3">
    <name type="scientific">Symbiodinium natans</name>
    <dbReference type="NCBI Taxonomy" id="878477"/>
    <lineage>
        <taxon>Eukaryota</taxon>
        <taxon>Sar</taxon>
        <taxon>Alveolata</taxon>
        <taxon>Dinophyceae</taxon>
        <taxon>Suessiales</taxon>
        <taxon>Symbiodiniaceae</taxon>
        <taxon>Symbiodinium</taxon>
    </lineage>
</organism>
<evidence type="ECO:0008006" key="4">
    <source>
        <dbReference type="Google" id="ProtNLM"/>
    </source>
</evidence>
<reference evidence="2" key="1">
    <citation type="submission" date="2021-02" db="EMBL/GenBank/DDBJ databases">
        <authorList>
            <person name="Dougan E. K."/>
            <person name="Rhodes N."/>
            <person name="Thang M."/>
            <person name="Chan C."/>
        </authorList>
    </citation>
    <scope>NUCLEOTIDE SEQUENCE</scope>
</reference>
<dbReference type="EMBL" id="CAJNDS010002537">
    <property type="protein sequence ID" value="CAE7516728.1"/>
    <property type="molecule type" value="Genomic_DNA"/>
</dbReference>
<proteinExistence type="predicted"/>
<evidence type="ECO:0000256" key="1">
    <source>
        <dbReference type="SAM" id="MobiDB-lite"/>
    </source>
</evidence>
<feature type="compositionally biased region" description="Basic residues" evidence="1">
    <location>
        <begin position="170"/>
        <end position="182"/>
    </location>
</feature>
<dbReference type="InterPro" id="IPR052090">
    <property type="entry name" value="Cytolytic_pore-forming_toxin"/>
</dbReference>
<dbReference type="Proteomes" id="UP000604046">
    <property type="component" value="Unassembled WGS sequence"/>
</dbReference>
<dbReference type="InterPro" id="IPR036116">
    <property type="entry name" value="FN3_sf"/>
</dbReference>
<comment type="caution">
    <text evidence="2">The sequence shown here is derived from an EMBL/GenBank/DDBJ whole genome shotgun (WGS) entry which is preliminary data.</text>
</comment>
<dbReference type="InterPro" id="IPR013783">
    <property type="entry name" value="Ig-like_fold"/>
</dbReference>
<evidence type="ECO:0000313" key="2">
    <source>
        <dbReference type="EMBL" id="CAE7516728.1"/>
    </source>
</evidence>
<dbReference type="InterPro" id="IPR003961">
    <property type="entry name" value="FN3_dom"/>
</dbReference>
<name>A0A812TCI3_9DINO</name>
<evidence type="ECO:0000313" key="3">
    <source>
        <dbReference type="Proteomes" id="UP000604046"/>
    </source>
</evidence>
<dbReference type="Gene3D" id="2.60.40.10">
    <property type="entry name" value="Immunoglobulins"/>
    <property type="match status" value="1"/>
</dbReference>
<keyword evidence="3" id="KW-1185">Reference proteome</keyword>
<dbReference type="PANTHER" id="PTHR31594">
    <property type="entry name" value="AIG1-TYPE G DOMAIN-CONTAINING PROTEIN"/>
    <property type="match status" value="1"/>
</dbReference>
<dbReference type="PANTHER" id="PTHR31594:SF14">
    <property type="entry name" value="FIBRONECTIN TYPE-III DOMAIN-CONTAINING PROTEIN"/>
    <property type="match status" value="1"/>
</dbReference>
<dbReference type="SUPFAM" id="SSF49265">
    <property type="entry name" value="Fibronectin type III"/>
    <property type="match status" value="1"/>
</dbReference>
<gene>
    <name evidence="2" type="ORF">SNAT2548_LOCUS28924</name>
</gene>
<protein>
    <recommendedName>
        <fullName evidence="4">Fibronectin type-III domain-containing protein</fullName>
    </recommendedName>
</protein>
<accession>A0A812TCI3</accession>